<comment type="caution">
    <text evidence="6">Lacks conserved residue(s) required for the propagation of feature annotation.</text>
</comment>
<keyword evidence="4 6" id="KW-1133">Transmembrane helix</keyword>
<evidence type="ECO:0000313" key="8">
    <source>
        <dbReference type="Proteomes" id="UP000729913"/>
    </source>
</evidence>
<dbReference type="GO" id="GO:0005384">
    <property type="term" value="F:manganese ion transmembrane transporter activity"/>
    <property type="evidence" value="ECO:0007669"/>
    <property type="project" value="TreeGrafter"/>
</dbReference>
<dbReference type="PANTHER" id="PTHR12608">
    <property type="entry name" value="TRANSMEMBRANE PROTEIN HTP-1 RELATED"/>
    <property type="match status" value="1"/>
</dbReference>
<evidence type="ECO:0000256" key="5">
    <source>
        <dbReference type="ARBA" id="ARBA00023136"/>
    </source>
</evidence>
<organism evidence="7 8">
    <name type="scientific">Cotesia typhae</name>
    <dbReference type="NCBI Taxonomy" id="2053667"/>
    <lineage>
        <taxon>Eukaryota</taxon>
        <taxon>Metazoa</taxon>
        <taxon>Ecdysozoa</taxon>
        <taxon>Arthropoda</taxon>
        <taxon>Hexapoda</taxon>
        <taxon>Insecta</taxon>
        <taxon>Pterygota</taxon>
        <taxon>Neoptera</taxon>
        <taxon>Endopterygota</taxon>
        <taxon>Hymenoptera</taxon>
        <taxon>Apocrita</taxon>
        <taxon>Ichneumonoidea</taxon>
        <taxon>Braconidae</taxon>
        <taxon>Microgastrinae</taxon>
        <taxon>Cotesia</taxon>
    </lineage>
</organism>
<dbReference type="GO" id="GO:0015085">
    <property type="term" value="F:calcium ion transmembrane transporter activity"/>
    <property type="evidence" value="ECO:0007669"/>
    <property type="project" value="TreeGrafter"/>
</dbReference>
<comment type="subcellular location">
    <subcellularLocation>
        <location evidence="1 6">Membrane</location>
        <topology evidence="1 6">Multi-pass membrane protein</topology>
    </subcellularLocation>
</comment>
<evidence type="ECO:0000256" key="6">
    <source>
        <dbReference type="RuleBase" id="RU365102"/>
    </source>
</evidence>
<feature type="transmembrane region" description="Helical" evidence="6">
    <location>
        <begin position="59"/>
        <end position="77"/>
    </location>
</feature>
<evidence type="ECO:0000256" key="3">
    <source>
        <dbReference type="ARBA" id="ARBA00022692"/>
    </source>
</evidence>
<dbReference type="EMBL" id="JAAOIC020000043">
    <property type="protein sequence ID" value="KAG8038558.1"/>
    <property type="molecule type" value="Genomic_DNA"/>
</dbReference>
<feature type="signal peptide" evidence="6">
    <location>
        <begin position="1"/>
        <end position="28"/>
    </location>
</feature>
<gene>
    <name evidence="7" type="ORF">G9C98_006254</name>
</gene>
<comment type="caution">
    <text evidence="7">The sequence shown here is derived from an EMBL/GenBank/DDBJ whole genome shotgun (WGS) entry which is preliminary data.</text>
</comment>
<dbReference type="GO" id="GO:0032472">
    <property type="term" value="P:Golgi calcium ion transport"/>
    <property type="evidence" value="ECO:0007669"/>
    <property type="project" value="TreeGrafter"/>
</dbReference>
<evidence type="ECO:0000256" key="4">
    <source>
        <dbReference type="ARBA" id="ARBA00022989"/>
    </source>
</evidence>
<feature type="chain" id="PRO_5035337943" description="GDT1 family protein" evidence="6">
    <location>
        <begin position="29"/>
        <end position="137"/>
    </location>
</feature>
<dbReference type="Proteomes" id="UP000729913">
    <property type="component" value="Unassembled WGS sequence"/>
</dbReference>
<dbReference type="GO" id="GO:0005794">
    <property type="term" value="C:Golgi apparatus"/>
    <property type="evidence" value="ECO:0007669"/>
    <property type="project" value="TreeGrafter"/>
</dbReference>
<keyword evidence="5 6" id="KW-0472">Membrane</keyword>
<evidence type="ECO:0000313" key="7">
    <source>
        <dbReference type="EMBL" id="KAG8038558.1"/>
    </source>
</evidence>
<dbReference type="InterPro" id="IPR001727">
    <property type="entry name" value="GDT1-like"/>
</dbReference>
<keyword evidence="8" id="KW-1185">Reference proteome</keyword>
<keyword evidence="3 6" id="KW-0812">Transmembrane</keyword>
<evidence type="ECO:0000256" key="1">
    <source>
        <dbReference type="ARBA" id="ARBA00004141"/>
    </source>
</evidence>
<dbReference type="GO" id="GO:0032468">
    <property type="term" value="P:Golgi calcium ion homeostasis"/>
    <property type="evidence" value="ECO:0007669"/>
    <property type="project" value="TreeGrafter"/>
</dbReference>
<dbReference type="AlphaFoldDB" id="A0A8J5R4S2"/>
<dbReference type="PROSITE" id="PS01214">
    <property type="entry name" value="UPF0016"/>
    <property type="match status" value="1"/>
</dbReference>
<dbReference type="InterPro" id="IPR049555">
    <property type="entry name" value="GDT1-like_CS"/>
</dbReference>
<dbReference type="GO" id="GO:0016020">
    <property type="term" value="C:membrane"/>
    <property type="evidence" value="ECO:0007669"/>
    <property type="project" value="UniProtKB-SubCell"/>
</dbReference>
<dbReference type="Pfam" id="PF01169">
    <property type="entry name" value="GDT1"/>
    <property type="match status" value="1"/>
</dbReference>
<dbReference type="PANTHER" id="PTHR12608:SF1">
    <property type="entry name" value="TRANSMEMBRANE PROTEIN 165"/>
    <property type="match status" value="1"/>
</dbReference>
<protein>
    <recommendedName>
        <fullName evidence="6">GDT1 family protein</fullName>
    </recommendedName>
</protein>
<name>A0A8J5R4S2_9HYME</name>
<feature type="transmembrane region" description="Helical" evidence="6">
    <location>
        <begin position="98"/>
        <end position="131"/>
    </location>
</feature>
<keyword evidence="6" id="KW-0732">Signal</keyword>
<evidence type="ECO:0000256" key="2">
    <source>
        <dbReference type="ARBA" id="ARBA00009190"/>
    </source>
</evidence>
<comment type="similarity">
    <text evidence="2 6">Belongs to the GDT1 family.</text>
</comment>
<dbReference type="OrthoDB" id="442680at2759"/>
<sequence>MFCLPSPFSRALVLSSIICCYVISSTFTDEFPREIEKPNQHTTEDSSQPNLKVLKSSNLGFIHAFLGSLSVILVSELGDKTFFIAAIMAMRHPRLTVFSGAIAALALMTILSVTIIGGVVFLIFALTTLFIDPTKST</sequence>
<reference evidence="7" key="2">
    <citation type="submission" date="2021-04" db="EMBL/GenBank/DDBJ databases">
        <title>Genome-wide patterns of bracovirus chromosomal integration into multiple host tissues during parasitism.</title>
        <authorList>
            <person name="Chebbi M.A.C."/>
        </authorList>
    </citation>
    <scope>NUCLEOTIDE SEQUENCE</scope>
    <source>
        <tissue evidence="7">Whole body</tissue>
    </source>
</reference>
<proteinExistence type="inferred from homology"/>
<accession>A0A8J5R4S2</accession>
<reference evidence="7" key="1">
    <citation type="submission" date="2020-03" db="EMBL/GenBank/DDBJ databases">
        <authorList>
            <person name="Chebbi M.A."/>
            <person name="Drezen J.M."/>
        </authorList>
    </citation>
    <scope>NUCLEOTIDE SEQUENCE</scope>
    <source>
        <tissue evidence="7">Whole body</tissue>
    </source>
</reference>